<evidence type="ECO:0000313" key="4">
    <source>
        <dbReference type="Proteomes" id="UP000184536"/>
    </source>
</evidence>
<feature type="transmembrane region" description="Helical" evidence="2">
    <location>
        <begin position="17"/>
        <end position="38"/>
    </location>
</feature>
<dbReference type="Pfam" id="PF09551">
    <property type="entry name" value="Spore_II_R"/>
    <property type="match status" value="1"/>
</dbReference>
<dbReference type="RefSeq" id="WP_110939738.1">
    <property type="nucleotide sequence ID" value="NZ_FQZV01000006.1"/>
</dbReference>
<gene>
    <name evidence="3" type="ORF">SAMN02745975_00442</name>
</gene>
<name>A0A1M6DGB3_9FIRM</name>
<proteinExistence type="predicted"/>
<dbReference type="NCBIfam" id="TIGR02837">
    <property type="entry name" value="spore_II_R"/>
    <property type="match status" value="1"/>
</dbReference>
<evidence type="ECO:0000256" key="1">
    <source>
        <dbReference type="SAM" id="Coils"/>
    </source>
</evidence>
<dbReference type="OrthoDB" id="9793324at2"/>
<accession>A0A1M6DGB3</accession>
<evidence type="ECO:0000313" key="3">
    <source>
        <dbReference type="EMBL" id="SHI72210.1"/>
    </source>
</evidence>
<keyword evidence="2" id="KW-0472">Membrane</keyword>
<keyword evidence="4" id="KW-1185">Reference proteome</keyword>
<dbReference type="InterPro" id="IPR014202">
    <property type="entry name" value="Spore_II_R"/>
</dbReference>
<keyword evidence="1" id="KW-0175">Coiled coil</keyword>
<sequence>MKDNFRIVDLNKAKQRWIIGLVLIAMVSTYFVFTGFEVQADKDSYKDRLIRFHVLANSDAPEDQALKLKVRDRVIAEMNPKFEQSKSLEETRDILKANLKNIEAIAREELQKNGSTYAVKAELGWVDFPTKNYGSITLPAGSYEALRIVIGKGQGANWWCVLFPPLCFVDMKSGLTNEKTKRELMSVLTEEEFNMIRTAGSEDAIPVKLKFKVVEIFESAKNNIGRVVGLK</sequence>
<dbReference type="AlphaFoldDB" id="A0A1M6DGB3"/>
<evidence type="ECO:0000256" key="2">
    <source>
        <dbReference type="SAM" id="Phobius"/>
    </source>
</evidence>
<dbReference type="STRING" id="1121919.SAMN02745975_00442"/>
<protein>
    <submittedName>
        <fullName evidence="3">Stage II sporulation protein R</fullName>
    </submittedName>
</protein>
<keyword evidence="2" id="KW-0812">Transmembrane</keyword>
<organism evidence="3 4">
    <name type="scientific">Geosporobacter subterraneus DSM 17957</name>
    <dbReference type="NCBI Taxonomy" id="1121919"/>
    <lineage>
        <taxon>Bacteria</taxon>
        <taxon>Bacillati</taxon>
        <taxon>Bacillota</taxon>
        <taxon>Clostridia</taxon>
        <taxon>Peptostreptococcales</taxon>
        <taxon>Thermotaleaceae</taxon>
        <taxon>Geosporobacter</taxon>
    </lineage>
</organism>
<feature type="coiled-coil region" evidence="1">
    <location>
        <begin position="85"/>
        <end position="112"/>
    </location>
</feature>
<reference evidence="4" key="1">
    <citation type="submission" date="2016-11" db="EMBL/GenBank/DDBJ databases">
        <authorList>
            <person name="Varghese N."/>
            <person name="Submissions S."/>
        </authorList>
    </citation>
    <scope>NUCLEOTIDE SEQUENCE [LARGE SCALE GENOMIC DNA]</scope>
    <source>
        <strain evidence="4">DSM 17957</strain>
    </source>
</reference>
<dbReference type="EMBL" id="FQZV01000006">
    <property type="protein sequence ID" value="SHI72210.1"/>
    <property type="molecule type" value="Genomic_DNA"/>
</dbReference>
<keyword evidence="2" id="KW-1133">Transmembrane helix</keyword>
<dbReference type="Proteomes" id="UP000184536">
    <property type="component" value="Unassembled WGS sequence"/>
</dbReference>